<dbReference type="AlphaFoldDB" id="A0A9D4EWV2"/>
<reference evidence="1" key="1">
    <citation type="journal article" date="2019" name="bioRxiv">
        <title>The Genome of the Zebra Mussel, Dreissena polymorpha: A Resource for Invasive Species Research.</title>
        <authorList>
            <person name="McCartney M.A."/>
            <person name="Auch B."/>
            <person name="Kono T."/>
            <person name="Mallez S."/>
            <person name="Zhang Y."/>
            <person name="Obille A."/>
            <person name="Becker A."/>
            <person name="Abrahante J.E."/>
            <person name="Garbe J."/>
            <person name="Badalamenti J.P."/>
            <person name="Herman A."/>
            <person name="Mangelson H."/>
            <person name="Liachko I."/>
            <person name="Sullivan S."/>
            <person name="Sone E.D."/>
            <person name="Koren S."/>
            <person name="Silverstein K.A.T."/>
            <person name="Beckman K.B."/>
            <person name="Gohl D.M."/>
        </authorList>
    </citation>
    <scope>NUCLEOTIDE SEQUENCE</scope>
    <source>
        <strain evidence="1">Duluth1</strain>
        <tissue evidence="1">Whole animal</tissue>
    </source>
</reference>
<dbReference type="EMBL" id="JAIWYP010000008">
    <property type="protein sequence ID" value="KAH3787692.1"/>
    <property type="molecule type" value="Genomic_DNA"/>
</dbReference>
<gene>
    <name evidence="1" type="ORF">DPMN_165819</name>
</gene>
<sequence>MEVVSNAVNTIASKVDQDSQMVFVMDAKSVLGAATAKKPYFALQYHCKVSNA</sequence>
<protein>
    <submittedName>
        <fullName evidence="1">Uncharacterized protein</fullName>
    </submittedName>
</protein>
<dbReference type="Proteomes" id="UP000828390">
    <property type="component" value="Unassembled WGS sequence"/>
</dbReference>
<organism evidence="1 2">
    <name type="scientific">Dreissena polymorpha</name>
    <name type="common">Zebra mussel</name>
    <name type="synonym">Mytilus polymorpha</name>
    <dbReference type="NCBI Taxonomy" id="45954"/>
    <lineage>
        <taxon>Eukaryota</taxon>
        <taxon>Metazoa</taxon>
        <taxon>Spiralia</taxon>
        <taxon>Lophotrochozoa</taxon>
        <taxon>Mollusca</taxon>
        <taxon>Bivalvia</taxon>
        <taxon>Autobranchia</taxon>
        <taxon>Heteroconchia</taxon>
        <taxon>Euheterodonta</taxon>
        <taxon>Imparidentia</taxon>
        <taxon>Neoheterodontei</taxon>
        <taxon>Myida</taxon>
        <taxon>Dreissenoidea</taxon>
        <taxon>Dreissenidae</taxon>
        <taxon>Dreissena</taxon>
    </lineage>
</organism>
<evidence type="ECO:0000313" key="2">
    <source>
        <dbReference type="Proteomes" id="UP000828390"/>
    </source>
</evidence>
<accession>A0A9D4EWV2</accession>
<comment type="caution">
    <text evidence="1">The sequence shown here is derived from an EMBL/GenBank/DDBJ whole genome shotgun (WGS) entry which is preliminary data.</text>
</comment>
<reference evidence="1" key="2">
    <citation type="submission" date="2020-11" db="EMBL/GenBank/DDBJ databases">
        <authorList>
            <person name="McCartney M.A."/>
            <person name="Auch B."/>
            <person name="Kono T."/>
            <person name="Mallez S."/>
            <person name="Becker A."/>
            <person name="Gohl D.M."/>
            <person name="Silverstein K.A.T."/>
            <person name="Koren S."/>
            <person name="Bechman K.B."/>
            <person name="Herman A."/>
            <person name="Abrahante J.E."/>
            <person name="Garbe J."/>
        </authorList>
    </citation>
    <scope>NUCLEOTIDE SEQUENCE</scope>
    <source>
        <strain evidence="1">Duluth1</strain>
        <tissue evidence="1">Whole animal</tissue>
    </source>
</reference>
<proteinExistence type="predicted"/>
<keyword evidence="2" id="KW-1185">Reference proteome</keyword>
<name>A0A9D4EWV2_DREPO</name>
<evidence type="ECO:0000313" key="1">
    <source>
        <dbReference type="EMBL" id="KAH3787692.1"/>
    </source>
</evidence>